<evidence type="ECO:0000256" key="1">
    <source>
        <dbReference type="ARBA" id="ARBA00004651"/>
    </source>
</evidence>
<dbReference type="RefSeq" id="WP_135067422.1">
    <property type="nucleotide sequence ID" value="NZ_CP038266.1"/>
</dbReference>
<organism evidence="8 9">
    <name type="scientific">Microbacterium wangchenii</name>
    <dbReference type="NCBI Taxonomy" id="2541726"/>
    <lineage>
        <taxon>Bacteria</taxon>
        <taxon>Bacillati</taxon>
        <taxon>Actinomycetota</taxon>
        <taxon>Actinomycetes</taxon>
        <taxon>Micrococcales</taxon>
        <taxon>Microbacteriaceae</taxon>
        <taxon>Microbacterium</taxon>
    </lineage>
</organism>
<feature type="transmembrane region" description="Helical" evidence="6">
    <location>
        <begin position="278"/>
        <end position="304"/>
    </location>
</feature>
<sequence length="309" mass="32060">MSPGFLTESAIAIILGTTLGIGVCLLVSLAPRVSAPSLARRVAPYIRDVTDPLGLGPALSPVPTIREATRGAVARATGAVGGSDSLDRRLSQSGWRMDAGAFRARQLAWALAGLAAGGLLIVALALAGRLAPPAVIVAPVLAAAAVVLYDARLTWAARGRTQRVEEELPTVLDFLALCLSAGEGILDSLRRVGEIGSGELTGEIRRALLAVGTGEPLPDALTALGRRLEVPALSRALDQVVAALERGAPLAHVLQAQATDAREGAKRALIEQAGRKEILMLIPLVFLILPLSVLYAVFPGIFLLRLGIG</sequence>
<evidence type="ECO:0000256" key="2">
    <source>
        <dbReference type="ARBA" id="ARBA00022475"/>
    </source>
</evidence>
<evidence type="ECO:0000256" key="5">
    <source>
        <dbReference type="ARBA" id="ARBA00023136"/>
    </source>
</evidence>
<evidence type="ECO:0000256" key="3">
    <source>
        <dbReference type="ARBA" id="ARBA00022692"/>
    </source>
</evidence>
<protein>
    <submittedName>
        <fullName evidence="8">Type II secretion system F family protein</fullName>
    </submittedName>
</protein>
<accession>A0ABX5SWH5</accession>
<evidence type="ECO:0000256" key="6">
    <source>
        <dbReference type="SAM" id="Phobius"/>
    </source>
</evidence>
<dbReference type="Proteomes" id="UP000295748">
    <property type="component" value="Chromosome"/>
</dbReference>
<evidence type="ECO:0000256" key="4">
    <source>
        <dbReference type="ARBA" id="ARBA00022989"/>
    </source>
</evidence>
<dbReference type="EMBL" id="CP038266">
    <property type="protein sequence ID" value="QBR89179.1"/>
    <property type="molecule type" value="Genomic_DNA"/>
</dbReference>
<keyword evidence="3 6" id="KW-0812">Transmembrane</keyword>
<reference evidence="8 9" key="1">
    <citation type="submission" date="2019-03" db="EMBL/GenBank/DDBJ databases">
        <authorList>
            <person name="Dong K."/>
        </authorList>
    </citation>
    <scope>NUCLEOTIDE SEQUENCE [LARGE SCALE GENOMIC DNA]</scope>
    <source>
        <strain evidence="9">dk512</strain>
    </source>
</reference>
<evidence type="ECO:0000259" key="7">
    <source>
        <dbReference type="Pfam" id="PF00482"/>
    </source>
</evidence>
<dbReference type="PANTHER" id="PTHR35007">
    <property type="entry name" value="INTEGRAL MEMBRANE PROTEIN-RELATED"/>
    <property type="match status" value="1"/>
</dbReference>
<dbReference type="PANTHER" id="PTHR35007:SF4">
    <property type="entry name" value="CONSERVED TRANSMEMBRANE PROTEIN-RELATED"/>
    <property type="match status" value="1"/>
</dbReference>
<evidence type="ECO:0000313" key="8">
    <source>
        <dbReference type="EMBL" id="QBR89179.1"/>
    </source>
</evidence>
<feature type="domain" description="Type II secretion system protein GspF" evidence="7">
    <location>
        <begin position="172"/>
        <end position="296"/>
    </location>
</feature>
<gene>
    <name evidence="8" type="ORF">E4K62_11075</name>
</gene>
<name>A0ABX5SWH5_9MICO</name>
<keyword evidence="2" id="KW-1003">Cell membrane</keyword>
<dbReference type="Pfam" id="PF00482">
    <property type="entry name" value="T2SSF"/>
    <property type="match status" value="1"/>
</dbReference>
<evidence type="ECO:0000313" key="9">
    <source>
        <dbReference type="Proteomes" id="UP000295748"/>
    </source>
</evidence>
<keyword evidence="4 6" id="KW-1133">Transmembrane helix</keyword>
<feature type="transmembrane region" description="Helical" evidence="6">
    <location>
        <begin position="107"/>
        <end position="127"/>
    </location>
</feature>
<keyword evidence="5 6" id="KW-0472">Membrane</keyword>
<feature type="transmembrane region" description="Helical" evidence="6">
    <location>
        <begin position="12"/>
        <end position="31"/>
    </location>
</feature>
<keyword evidence="9" id="KW-1185">Reference proteome</keyword>
<dbReference type="InterPro" id="IPR018076">
    <property type="entry name" value="T2SS_GspF_dom"/>
</dbReference>
<proteinExistence type="predicted"/>
<comment type="subcellular location">
    <subcellularLocation>
        <location evidence="1">Cell membrane</location>
        <topology evidence="1">Multi-pass membrane protein</topology>
    </subcellularLocation>
</comment>
<feature type="transmembrane region" description="Helical" evidence="6">
    <location>
        <begin position="133"/>
        <end position="151"/>
    </location>
</feature>